<evidence type="ECO:0000313" key="1">
    <source>
        <dbReference type="EMBL" id="ODA89700.1"/>
    </source>
</evidence>
<dbReference type="AlphaFoldDB" id="A0A1E2SJ21"/>
<proteinExistence type="predicted"/>
<protein>
    <submittedName>
        <fullName evidence="1">Uncharacterized protein</fullName>
    </submittedName>
</protein>
<comment type="caution">
    <text evidence="1">The sequence shown here is derived from an EMBL/GenBank/DDBJ whole genome shotgun (WGS) entry which is preliminary data.</text>
</comment>
<evidence type="ECO:0000313" key="2">
    <source>
        <dbReference type="Proteomes" id="UP000094426"/>
    </source>
</evidence>
<accession>A0A1E2SJ21</accession>
<dbReference type="EMBL" id="LNZG01000044">
    <property type="protein sequence ID" value="ODA89700.1"/>
    <property type="molecule type" value="Genomic_DNA"/>
</dbReference>
<reference evidence="1 2" key="1">
    <citation type="submission" date="2015-11" db="EMBL/GenBank/DDBJ databases">
        <authorList>
            <person name="Zhang Y."/>
            <person name="Guo Z."/>
        </authorList>
    </citation>
    <scope>NUCLEOTIDE SEQUENCE [LARGE SCALE GENOMIC DNA]</scope>
    <source>
        <strain evidence="2">gdw1</strain>
    </source>
</reference>
<gene>
    <name evidence="1" type="ORF">ATY41_04420</name>
</gene>
<dbReference type="Proteomes" id="UP000094426">
    <property type="component" value="Unassembled WGS sequence"/>
</dbReference>
<sequence>MFPGPFHGRPLLAHTALAAALRNLGVTPSRAHQASSAAIITVAARLLGIAPTTASTWHNLAAASVRKR</sequence>
<name>A0A1E2SJ21_LEIXY</name>
<organism evidence="1 2">
    <name type="scientific">Leifsonia xyli subsp. xyli</name>
    <dbReference type="NCBI Taxonomy" id="59736"/>
    <lineage>
        <taxon>Bacteria</taxon>
        <taxon>Bacillati</taxon>
        <taxon>Actinomycetota</taxon>
        <taxon>Actinomycetes</taxon>
        <taxon>Micrococcales</taxon>
        <taxon>Microbacteriaceae</taxon>
        <taxon>Leifsonia</taxon>
    </lineage>
</organism>